<name>A0ABT3XXW1_9FLAO</name>
<dbReference type="Proteomes" id="UP001073122">
    <property type="component" value="Unassembled WGS sequence"/>
</dbReference>
<feature type="transmembrane region" description="Helical" evidence="1">
    <location>
        <begin position="70"/>
        <end position="87"/>
    </location>
</feature>
<reference evidence="2" key="1">
    <citation type="submission" date="2022-10" db="EMBL/GenBank/DDBJ databases">
        <title>Chryseobacterium sp. nov., a novel bacterial species.</title>
        <authorList>
            <person name="Cao Y."/>
        </authorList>
    </citation>
    <scope>NUCLEOTIDE SEQUENCE</scope>
    <source>
        <strain evidence="2">CCTCC AB2015118</strain>
    </source>
</reference>
<comment type="caution">
    <text evidence="2">The sequence shown here is derived from an EMBL/GenBank/DDBJ whole genome shotgun (WGS) entry which is preliminary data.</text>
</comment>
<evidence type="ECO:0000256" key="1">
    <source>
        <dbReference type="SAM" id="Phobius"/>
    </source>
</evidence>
<protein>
    <submittedName>
        <fullName evidence="2">Uncharacterized protein</fullName>
    </submittedName>
</protein>
<dbReference type="RefSeq" id="WP_267267703.1">
    <property type="nucleotide sequence ID" value="NZ_JAOVZW010000046.1"/>
</dbReference>
<accession>A0ABT3XXW1</accession>
<dbReference type="EMBL" id="JAOVZW010000046">
    <property type="protein sequence ID" value="MCX8526480.1"/>
    <property type="molecule type" value="Genomic_DNA"/>
</dbReference>
<keyword evidence="3" id="KW-1185">Reference proteome</keyword>
<organism evidence="2 3">
    <name type="scientific">Chryseobacterium formosus</name>
    <dbReference type="NCBI Taxonomy" id="1537363"/>
    <lineage>
        <taxon>Bacteria</taxon>
        <taxon>Pseudomonadati</taxon>
        <taxon>Bacteroidota</taxon>
        <taxon>Flavobacteriia</taxon>
        <taxon>Flavobacteriales</taxon>
        <taxon>Weeksellaceae</taxon>
        <taxon>Chryseobacterium group</taxon>
        <taxon>Chryseobacterium</taxon>
    </lineage>
</organism>
<feature type="transmembrane region" description="Helical" evidence="1">
    <location>
        <begin position="38"/>
        <end position="58"/>
    </location>
</feature>
<sequence>MRILKKMYHYFFYKIYKSIEYTSELSGGKFLSAFKASLVMITLEIWILLSLGIYYTIITKTKIELSISMPVIYIPLIIIISIDYFIFHHKNQWKNIILEFDKLPKKRNIIGGWIVCGLVVLIITNLIFSFYLFYQT</sequence>
<keyword evidence="1" id="KW-0812">Transmembrane</keyword>
<evidence type="ECO:0000313" key="2">
    <source>
        <dbReference type="EMBL" id="MCX8526480.1"/>
    </source>
</evidence>
<gene>
    <name evidence="2" type="ORF">OF897_21435</name>
</gene>
<proteinExistence type="predicted"/>
<keyword evidence="1" id="KW-0472">Membrane</keyword>
<evidence type="ECO:0000313" key="3">
    <source>
        <dbReference type="Proteomes" id="UP001073122"/>
    </source>
</evidence>
<keyword evidence="1" id="KW-1133">Transmembrane helix</keyword>
<feature type="transmembrane region" description="Helical" evidence="1">
    <location>
        <begin position="108"/>
        <end position="134"/>
    </location>
</feature>